<organism evidence="2 3">
    <name type="scientific">Puccinia coronata f. sp. avenae</name>
    <dbReference type="NCBI Taxonomy" id="200324"/>
    <lineage>
        <taxon>Eukaryota</taxon>
        <taxon>Fungi</taxon>
        <taxon>Dikarya</taxon>
        <taxon>Basidiomycota</taxon>
        <taxon>Pucciniomycotina</taxon>
        <taxon>Pucciniomycetes</taxon>
        <taxon>Pucciniales</taxon>
        <taxon>Pucciniaceae</taxon>
        <taxon>Puccinia</taxon>
    </lineage>
</organism>
<evidence type="ECO:0000256" key="1">
    <source>
        <dbReference type="SAM" id="MobiDB-lite"/>
    </source>
</evidence>
<protein>
    <recommendedName>
        <fullName evidence="4">PH domain-containing protein</fullName>
    </recommendedName>
</protein>
<feature type="compositionally biased region" description="Low complexity" evidence="1">
    <location>
        <begin position="238"/>
        <end position="247"/>
    </location>
</feature>
<feature type="compositionally biased region" description="Low complexity" evidence="1">
    <location>
        <begin position="71"/>
        <end position="86"/>
    </location>
</feature>
<feature type="region of interest" description="Disordered" evidence="1">
    <location>
        <begin position="58"/>
        <end position="102"/>
    </location>
</feature>
<gene>
    <name evidence="2" type="ORF">PCASD_04758</name>
</gene>
<dbReference type="AlphaFoldDB" id="A0A2N5V720"/>
<dbReference type="EMBL" id="PGCI01000045">
    <property type="protein sequence ID" value="PLW45781.1"/>
    <property type="molecule type" value="Genomic_DNA"/>
</dbReference>
<feature type="region of interest" description="Disordered" evidence="1">
    <location>
        <begin position="145"/>
        <end position="178"/>
    </location>
</feature>
<sequence length="309" mass="33890">MIDWAYEVRKECARRRELYGLPGLCGILARLVDLAWPALSHPHSLEWQKIWPPPAAKPLSSHHTSSFKGKAWAADHPPEDPAAASSENHHAAADHQPTTTSSTITAKHLTPAQLLPLGPHPRYFDSAEAWGHKLVIFGGMRYAASTPSPATQQPAPKALSLPPPPKQHQPTKSELGLPTNCLTCQTGYKRRVKEPDQVSNDYIEIVGLTIQPIKILKPNRCKRRNLLRATTGGGGLAGTSATSSAGPPATPAQEDHHFIIITSERNYLLSAPTKNNEICWISVIQCLHKSYRANLPRNFDGILDRPINT</sequence>
<proteinExistence type="predicted"/>
<evidence type="ECO:0000313" key="2">
    <source>
        <dbReference type="EMBL" id="PLW45781.1"/>
    </source>
</evidence>
<dbReference type="Proteomes" id="UP000235392">
    <property type="component" value="Unassembled WGS sequence"/>
</dbReference>
<comment type="caution">
    <text evidence="2">The sequence shown here is derived from an EMBL/GenBank/DDBJ whole genome shotgun (WGS) entry which is preliminary data.</text>
</comment>
<evidence type="ECO:0008006" key="4">
    <source>
        <dbReference type="Google" id="ProtNLM"/>
    </source>
</evidence>
<accession>A0A2N5V720</accession>
<evidence type="ECO:0000313" key="3">
    <source>
        <dbReference type="Proteomes" id="UP000235392"/>
    </source>
</evidence>
<feature type="region of interest" description="Disordered" evidence="1">
    <location>
        <begin position="232"/>
        <end position="252"/>
    </location>
</feature>
<name>A0A2N5V720_9BASI</name>
<reference evidence="2 3" key="1">
    <citation type="submission" date="2017-11" db="EMBL/GenBank/DDBJ databases">
        <title>De novo assembly and phasing of dikaryotic genomes from two isolates of Puccinia coronata f. sp. avenae, the causal agent of oat crown rust.</title>
        <authorList>
            <person name="Miller M.E."/>
            <person name="Zhang Y."/>
            <person name="Omidvar V."/>
            <person name="Sperschneider J."/>
            <person name="Schwessinger B."/>
            <person name="Raley C."/>
            <person name="Palmer J.M."/>
            <person name="Garnica D."/>
            <person name="Upadhyaya N."/>
            <person name="Rathjen J."/>
            <person name="Taylor J.M."/>
            <person name="Park R.F."/>
            <person name="Dodds P.N."/>
            <person name="Hirsch C.D."/>
            <person name="Kianian S.F."/>
            <person name="Figueroa M."/>
        </authorList>
    </citation>
    <scope>NUCLEOTIDE SEQUENCE [LARGE SCALE GENOMIC DNA]</scope>
    <source>
        <strain evidence="2">12SD80</strain>
    </source>
</reference>
<dbReference type="SUPFAM" id="SSF50729">
    <property type="entry name" value="PH domain-like"/>
    <property type="match status" value="1"/>
</dbReference>